<accession>A0A1R1EIN5</accession>
<dbReference type="GO" id="GO:0005829">
    <property type="term" value="C:cytosol"/>
    <property type="evidence" value="ECO:0007669"/>
    <property type="project" value="TreeGrafter"/>
</dbReference>
<keyword evidence="2" id="KW-0238">DNA-binding</keyword>
<feature type="domain" description="HTH asnC-type" evidence="4">
    <location>
        <begin position="6"/>
        <end position="67"/>
    </location>
</feature>
<organism evidence="5 6">
    <name type="scientific">Paenibacillus rhizosphaerae</name>
    <dbReference type="NCBI Taxonomy" id="297318"/>
    <lineage>
        <taxon>Bacteria</taxon>
        <taxon>Bacillati</taxon>
        <taxon>Bacillota</taxon>
        <taxon>Bacilli</taxon>
        <taxon>Bacillales</taxon>
        <taxon>Paenibacillaceae</taxon>
        <taxon>Paenibacillus</taxon>
    </lineage>
</organism>
<dbReference type="InterPro" id="IPR019888">
    <property type="entry name" value="Tscrpt_reg_AsnC-like"/>
</dbReference>
<evidence type="ECO:0000259" key="4">
    <source>
        <dbReference type="PROSITE" id="PS50956"/>
    </source>
</evidence>
<comment type="caution">
    <text evidence="5">The sequence shown here is derived from an EMBL/GenBank/DDBJ whole genome shotgun (WGS) entry which is preliminary data.</text>
</comment>
<dbReference type="Pfam" id="PF01037">
    <property type="entry name" value="AsnC_trans_reg"/>
    <property type="match status" value="1"/>
</dbReference>
<dbReference type="RefSeq" id="WP_076173678.1">
    <property type="nucleotide sequence ID" value="NZ_MRTP01000009.1"/>
</dbReference>
<reference evidence="5 6" key="1">
    <citation type="submission" date="2016-11" db="EMBL/GenBank/DDBJ databases">
        <title>Paenibacillus species isolates.</title>
        <authorList>
            <person name="Beno S.M."/>
        </authorList>
    </citation>
    <scope>NUCLEOTIDE SEQUENCE [LARGE SCALE GENOMIC DNA]</scope>
    <source>
        <strain evidence="5 6">FSL R5-0378</strain>
    </source>
</reference>
<dbReference type="Gene3D" id="3.30.70.920">
    <property type="match status" value="1"/>
</dbReference>
<dbReference type="AlphaFoldDB" id="A0A1R1EIN5"/>
<dbReference type="SUPFAM" id="SSF46785">
    <property type="entry name" value="Winged helix' DNA-binding domain"/>
    <property type="match status" value="1"/>
</dbReference>
<dbReference type="InterPro" id="IPR036388">
    <property type="entry name" value="WH-like_DNA-bd_sf"/>
</dbReference>
<protein>
    <submittedName>
        <fullName evidence="5">AsnC family transcriptional regulator</fullName>
    </submittedName>
</protein>
<evidence type="ECO:0000256" key="1">
    <source>
        <dbReference type="ARBA" id="ARBA00023015"/>
    </source>
</evidence>
<name>A0A1R1EIN5_9BACL</name>
<dbReference type="SMART" id="SM00344">
    <property type="entry name" value="HTH_ASNC"/>
    <property type="match status" value="1"/>
</dbReference>
<dbReference type="InterPro" id="IPR000485">
    <property type="entry name" value="AsnC-type_HTH_dom"/>
</dbReference>
<dbReference type="EMBL" id="MRTP01000009">
    <property type="protein sequence ID" value="OMF51678.1"/>
    <property type="molecule type" value="Genomic_DNA"/>
</dbReference>
<dbReference type="InterPro" id="IPR019885">
    <property type="entry name" value="Tscrpt_reg_HTH_AsnC-type_CS"/>
</dbReference>
<evidence type="ECO:0000313" key="6">
    <source>
        <dbReference type="Proteomes" id="UP000187172"/>
    </source>
</evidence>
<dbReference type="PANTHER" id="PTHR30154">
    <property type="entry name" value="LEUCINE-RESPONSIVE REGULATORY PROTEIN"/>
    <property type="match status" value="1"/>
</dbReference>
<dbReference type="InterPro" id="IPR036390">
    <property type="entry name" value="WH_DNA-bd_sf"/>
</dbReference>
<dbReference type="Pfam" id="PF13412">
    <property type="entry name" value="HTH_24"/>
    <property type="match status" value="1"/>
</dbReference>
<dbReference type="Proteomes" id="UP000187172">
    <property type="component" value="Unassembled WGS sequence"/>
</dbReference>
<dbReference type="PROSITE" id="PS00519">
    <property type="entry name" value="HTH_ASNC_1"/>
    <property type="match status" value="1"/>
</dbReference>
<sequence length="151" mass="17468">MKFKHLDEKDNMILDHLLDNGRLSHAELGRFVNLTRAAVRERVNGLMEQGIIDKFTVIVNPLKAGKSMSVYFLIEVEWNLLETVAETLLADDEITSVYQMSGGPHLHVHALMDDQEHVEKYLRKLQMVEGITNVHSEFLIRRFKEREGIQI</sequence>
<evidence type="ECO:0000313" key="5">
    <source>
        <dbReference type="EMBL" id="OMF51678.1"/>
    </source>
</evidence>
<proteinExistence type="predicted"/>
<keyword evidence="1" id="KW-0805">Transcription regulation</keyword>
<dbReference type="InterPro" id="IPR019887">
    <property type="entry name" value="Tscrpt_reg_AsnC/Lrp_C"/>
</dbReference>
<dbReference type="PANTHER" id="PTHR30154:SF34">
    <property type="entry name" value="TRANSCRIPTIONAL REGULATOR AZLB"/>
    <property type="match status" value="1"/>
</dbReference>
<keyword evidence="6" id="KW-1185">Reference proteome</keyword>
<evidence type="ECO:0000256" key="2">
    <source>
        <dbReference type="ARBA" id="ARBA00023125"/>
    </source>
</evidence>
<dbReference type="PROSITE" id="PS50956">
    <property type="entry name" value="HTH_ASNC_2"/>
    <property type="match status" value="1"/>
</dbReference>
<dbReference type="Gene3D" id="1.10.10.10">
    <property type="entry name" value="Winged helix-like DNA-binding domain superfamily/Winged helix DNA-binding domain"/>
    <property type="match status" value="1"/>
</dbReference>
<dbReference type="PRINTS" id="PR00033">
    <property type="entry name" value="HTHASNC"/>
</dbReference>
<keyword evidence="3" id="KW-0804">Transcription</keyword>
<evidence type="ECO:0000256" key="3">
    <source>
        <dbReference type="ARBA" id="ARBA00023163"/>
    </source>
</evidence>
<dbReference type="GO" id="GO:0043200">
    <property type="term" value="P:response to amino acid"/>
    <property type="evidence" value="ECO:0007669"/>
    <property type="project" value="TreeGrafter"/>
</dbReference>
<dbReference type="SUPFAM" id="SSF54909">
    <property type="entry name" value="Dimeric alpha+beta barrel"/>
    <property type="match status" value="1"/>
</dbReference>
<dbReference type="GO" id="GO:0043565">
    <property type="term" value="F:sequence-specific DNA binding"/>
    <property type="evidence" value="ECO:0007669"/>
    <property type="project" value="InterPro"/>
</dbReference>
<dbReference type="STRING" id="297318.BK138_25850"/>
<gene>
    <name evidence="5" type="ORF">BK138_25850</name>
</gene>
<dbReference type="InterPro" id="IPR011008">
    <property type="entry name" value="Dimeric_a/b-barrel"/>
</dbReference>